<name>A0A409XLB1_PSICY</name>
<dbReference type="EMBL" id="NHYD01001334">
    <property type="protein sequence ID" value="PPQ91510.1"/>
    <property type="molecule type" value="Genomic_DNA"/>
</dbReference>
<protein>
    <submittedName>
        <fullName evidence="1">Uncharacterized protein</fullName>
    </submittedName>
</protein>
<dbReference type="AlphaFoldDB" id="A0A409XLB1"/>
<proteinExistence type="predicted"/>
<comment type="caution">
    <text evidence="1">The sequence shown here is derived from an EMBL/GenBank/DDBJ whole genome shotgun (WGS) entry which is preliminary data.</text>
</comment>
<evidence type="ECO:0000313" key="2">
    <source>
        <dbReference type="Proteomes" id="UP000283269"/>
    </source>
</evidence>
<dbReference type="InParanoid" id="A0A409XLB1"/>
<keyword evidence="2" id="KW-1185">Reference proteome</keyword>
<feature type="non-terminal residue" evidence="1">
    <location>
        <position position="259"/>
    </location>
</feature>
<reference evidence="1 2" key="1">
    <citation type="journal article" date="2018" name="Evol. Lett.">
        <title>Horizontal gene cluster transfer increased hallucinogenic mushroom diversity.</title>
        <authorList>
            <person name="Reynolds H.T."/>
            <person name="Vijayakumar V."/>
            <person name="Gluck-Thaler E."/>
            <person name="Korotkin H.B."/>
            <person name="Matheny P.B."/>
            <person name="Slot J.C."/>
        </authorList>
    </citation>
    <scope>NUCLEOTIDE SEQUENCE [LARGE SCALE GENOMIC DNA]</scope>
    <source>
        <strain evidence="1 2">2631</strain>
    </source>
</reference>
<dbReference type="STRING" id="93625.A0A409XLB1"/>
<sequence length="259" mass="29638">MGVALSPDLLNQYGYHFEQRSGILNHPDVVFYRRYIDDCLGIVYAESANDALKLLENSIHFDGCVIEWAVSDTGCQFLDSFLFKESGKLQWKPYDEVWNWFSAAELGKAVTEYWSEWYTRAENGDYSISASRPFIKPSDDEVHGLDDVKPDLFAVIPVDGEDIPFIKPSDDEVHGLDDVKPDLFAVISVNREDVHIPDLRKIGLLRSRWIVSRKRNTNLFDLANVWKKTVFRKLDENIAEEGGVVPLIQDVDEDHHSDS</sequence>
<dbReference type="OrthoDB" id="3212410at2759"/>
<organism evidence="1 2">
    <name type="scientific">Psilocybe cyanescens</name>
    <dbReference type="NCBI Taxonomy" id="93625"/>
    <lineage>
        <taxon>Eukaryota</taxon>
        <taxon>Fungi</taxon>
        <taxon>Dikarya</taxon>
        <taxon>Basidiomycota</taxon>
        <taxon>Agaricomycotina</taxon>
        <taxon>Agaricomycetes</taxon>
        <taxon>Agaricomycetidae</taxon>
        <taxon>Agaricales</taxon>
        <taxon>Agaricineae</taxon>
        <taxon>Strophariaceae</taxon>
        <taxon>Psilocybe</taxon>
    </lineage>
</organism>
<gene>
    <name evidence="1" type="ORF">CVT25_007840</name>
</gene>
<evidence type="ECO:0000313" key="1">
    <source>
        <dbReference type="EMBL" id="PPQ91510.1"/>
    </source>
</evidence>
<accession>A0A409XLB1</accession>
<dbReference type="Proteomes" id="UP000283269">
    <property type="component" value="Unassembled WGS sequence"/>
</dbReference>